<dbReference type="PANTHER" id="PTHR35936:SF34">
    <property type="entry name" value="ABC TRANSPORTER EXTRACELLULAR-BINDING PROTEIN YCKB-RELATED"/>
    <property type="match status" value="1"/>
</dbReference>
<organism evidence="9 10">
    <name type="scientific">Sutcliffiella tianshenii</name>
    <dbReference type="NCBI Taxonomy" id="1463404"/>
    <lineage>
        <taxon>Bacteria</taxon>
        <taxon>Bacillati</taxon>
        <taxon>Bacillota</taxon>
        <taxon>Bacilli</taxon>
        <taxon>Bacillales</taxon>
        <taxon>Bacillaceae</taxon>
        <taxon>Sutcliffiella</taxon>
    </lineage>
</organism>
<dbReference type="PROSITE" id="PS01039">
    <property type="entry name" value="SBP_BACTERIAL_3"/>
    <property type="match status" value="1"/>
</dbReference>
<comment type="subcellular location">
    <subcellularLocation>
        <location evidence="1">Cell envelope</location>
    </subcellularLocation>
</comment>
<keyword evidence="4" id="KW-0564">Palmitate</keyword>
<dbReference type="EMBL" id="JAFBED010000005">
    <property type="protein sequence ID" value="MBM7620801.1"/>
    <property type="molecule type" value="Genomic_DNA"/>
</dbReference>
<evidence type="ECO:0000256" key="1">
    <source>
        <dbReference type="ARBA" id="ARBA00004196"/>
    </source>
</evidence>
<keyword evidence="3 7" id="KW-0732">Signal</keyword>
<evidence type="ECO:0000259" key="8">
    <source>
        <dbReference type="SMART" id="SM00062"/>
    </source>
</evidence>
<gene>
    <name evidence="9" type="ORF">JOC95_002656</name>
</gene>
<dbReference type="SMART" id="SM00062">
    <property type="entry name" value="PBPb"/>
    <property type="match status" value="1"/>
</dbReference>
<feature type="signal peptide" evidence="7">
    <location>
        <begin position="1"/>
        <end position="19"/>
    </location>
</feature>
<dbReference type="Proteomes" id="UP000737402">
    <property type="component" value="Unassembled WGS sequence"/>
</dbReference>
<dbReference type="InterPro" id="IPR018313">
    <property type="entry name" value="SBP_3_CS"/>
</dbReference>
<evidence type="ECO:0000256" key="6">
    <source>
        <dbReference type="RuleBase" id="RU003744"/>
    </source>
</evidence>
<evidence type="ECO:0000313" key="9">
    <source>
        <dbReference type="EMBL" id="MBM7620801.1"/>
    </source>
</evidence>
<keyword evidence="5" id="KW-0449">Lipoprotein</keyword>
<accession>A0ABS2P1G3</accession>
<dbReference type="RefSeq" id="WP_204416884.1">
    <property type="nucleotide sequence ID" value="NZ_JAFBED010000005.1"/>
</dbReference>
<evidence type="ECO:0000256" key="2">
    <source>
        <dbReference type="ARBA" id="ARBA00010333"/>
    </source>
</evidence>
<dbReference type="Pfam" id="PF00497">
    <property type="entry name" value="SBP_bac_3"/>
    <property type="match status" value="1"/>
</dbReference>
<name>A0ABS2P1G3_9BACI</name>
<dbReference type="PANTHER" id="PTHR35936">
    <property type="entry name" value="MEMBRANE-BOUND LYTIC MUREIN TRANSGLYCOSYLASE F"/>
    <property type="match status" value="1"/>
</dbReference>
<proteinExistence type="inferred from homology"/>
<dbReference type="Gene3D" id="3.40.190.10">
    <property type="entry name" value="Periplasmic binding protein-like II"/>
    <property type="match status" value="2"/>
</dbReference>
<feature type="domain" description="Solute-binding protein family 3/N-terminal" evidence="8">
    <location>
        <begin position="51"/>
        <end position="270"/>
    </location>
</feature>
<reference evidence="9 10" key="1">
    <citation type="submission" date="2021-01" db="EMBL/GenBank/DDBJ databases">
        <title>Genomic Encyclopedia of Type Strains, Phase IV (KMG-IV): sequencing the most valuable type-strain genomes for metagenomic binning, comparative biology and taxonomic classification.</title>
        <authorList>
            <person name="Goeker M."/>
        </authorList>
    </citation>
    <scope>NUCLEOTIDE SEQUENCE [LARGE SCALE GENOMIC DNA]</scope>
    <source>
        <strain evidence="9 10">DSM 25879</strain>
    </source>
</reference>
<sequence>MKKYLTLFTLLFTFAFVLAACGTTNNDGKTGEGDKAEEKENLLSKVEEEGTLLIGTEGTYPPFTFHDDSGKLTGFDVEVAEEVAKRMGVEAKFMETQWDAMFAGLDAKRFDMIANQVGIREDRLEKYDFSDHYITSTAVVVANKDNGDVKEFADIEGKKSAQSLTSNYADLARENKAEIVGVNGFNEAIELLSSNRVDVTINDKLSVLDFQKNRPNAPIKIVAEHEDAAKSGFMFRKGSDELVEAVNGALAEMVEDGTYAKIAEKWFGEDVLN</sequence>
<dbReference type="SUPFAM" id="SSF53850">
    <property type="entry name" value="Periplasmic binding protein-like II"/>
    <property type="match status" value="1"/>
</dbReference>
<dbReference type="InterPro" id="IPR001638">
    <property type="entry name" value="Solute-binding_3/MltF_N"/>
</dbReference>
<evidence type="ECO:0000256" key="4">
    <source>
        <dbReference type="ARBA" id="ARBA00023139"/>
    </source>
</evidence>
<protein>
    <submittedName>
        <fullName evidence="9">Cystine transport system substrate-binding protein</fullName>
    </submittedName>
</protein>
<evidence type="ECO:0000256" key="7">
    <source>
        <dbReference type="SAM" id="SignalP"/>
    </source>
</evidence>
<comment type="similarity">
    <text evidence="2 6">Belongs to the bacterial solute-binding protein 3 family.</text>
</comment>
<dbReference type="CDD" id="cd13711">
    <property type="entry name" value="PBP2_Ngo0372_TcyA"/>
    <property type="match status" value="1"/>
</dbReference>
<evidence type="ECO:0000313" key="10">
    <source>
        <dbReference type="Proteomes" id="UP000737402"/>
    </source>
</evidence>
<feature type="chain" id="PRO_5045087955" evidence="7">
    <location>
        <begin position="20"/>
        <end position="273"/>
    </location>
</feature>
<comment type="caution">
    <text evidence="9">The sequence shown here is derived from an EMBL/GenBank/DDBJ whole genome shotgun (WGS) entry which is preliminary data.</text>
</comment>
<evidence type="ECO:0000256" key="5">
    <source>
        <dbReference type="ARBA" id="ARBA00023288"/>
    </source>
</evidence>
<dbReference type="PROSITE" id="PS51257">
    <property type="entry name" value="PROKAR_LIPOPROTEIN"/>
    <property type="match status" value="1"/>
</dbReference>
<keyword evidence="10" id="KW-1185">Reference proteome</keyword>
<evidence type="ECO:0000256" key="3">
    <source>
        <dbReference type="ARBA" id="ARBA00022729"/>
    </source>
</evidence>